<proteinExistence type="predicted"/>
<feature type="chain" id="PRO_5046504458" evidence="1">
    <location>
        <begin position="20"/>
        <end position="79"/>
    </location>
</feature>
<feature type="signal peptide" evidence="1">
    <location>
        <begin position="1"/>
        <end position="19"/>
    </location>
</feature>
<sequence length="79" mass="8631">MKKAKMMLALIIAATAVSAAYAFKARSFFGYVVDGGVYSIVLIPFNCPAIGEGCIYTSWNNNTFQVYTLSGLRMNPVRP</sequence>
<comment type="caution">
    <text evidence="2">The sequence shown here is derived from an EMBL/GenBank/DDBJ whole genome shotgun (WGS) entry which is preliminary data.</text>
</comment>
<organism evidence="2 3">
    <name type="scientific">Chitinophaga rhizophila</name>
    <dbReference type="NCBI Taxonomy" id="2866212"/>
    <lineage>
        <taxon>Bacteria</taxon>
        <taxon>Pseudomonadati</taxon>
        <taxon>Bacteroidota</taxon>
        <taxon>Chitinophagia</taxon>
        <taxon>Chitinophagales</taxon>
        <taxon>Chitinophagaceae</taxon>
        <taxon>Chitinophaga</taxon>
    </lineage>
</organism>
<dbReference type="RefSeq" id="WP_220248312.1">
    <property type="nucleotide sequence ID" value="NZ_JAICCF010000001.1"/>
</dbReference>
<keyword evidence="3" id="KW-1185">Reference proteome</keyword>
<evidence type="ECO:0000313" key="3">
    <source>
        <dbReference type="Proteomes" id="UP000812961"/>
    </source>
</evidence>
<gene>
    <name evidence="2" type="ORF">K1Y79_01920</name>
</gene>
<evidence type="ECO:0000313" key="2">
    <source>
        <dbReference type="EMBL" id="MBW8683079.1"/>
    </source>
</evidence>
<keyword evidence="1" id="KW-0732">Signal</keyword>
<accession>A0ABS7G644</accession>
<evidence type="ECO:0000256" key="1">
    <source>
        <dbReference type="SAM" id="SignalP"/>
    </source>
</evidence>
<reference evidence="2 3" key="1">
    <citation type="submission" date="2021-08" db="EMBL/GenBank/DDBJ databases">
        <title>The genome sequence of Chitinophaga sp. B61.</title>
        <authorList>
            <person name="Zhang X."/>
        </authorList>
    </citation>
    <scope>NUCLEOTIDE SEQUENCE [LARGE SCALE GENOMIC DNA]</scope>
    <source>
        <strain evidence="2 3">B61</strain>
    </source>
</reference>
<dbReference type="Proteomes" id="UP000812961">
    <property type="component" value="Unassembled WGS sequence"/>
</dbReference>
<dbReference type="EMBL" id="JAICCF010000001">
    <property type="protein sequence ID" value="MBW8683079.1"/>
    <property type="molecule type" value="Genomic_DNA"/>
</dbReference>
<protein>
    <submittedName>
        <fullName evidence="2">Uncharacterized protein</fullName>
    </submittedName>
</protein>
<name>A0ABS7G644_9BACT</name>